<feature type="compositionally biased region" description="Low complexity" evidence="1">
    <location>
        <begin position="110"/>
        <end position="121"/>
    </location>
</feature>
<keyword evidence="3" id="KW-1185">Reference proteome</keyword>
<feature type="region of interest" description="Disordered" evidence="1">
    <location>
        <begin position="342"/>
        <end position="454"/>
    </location>
</feature>
<feature type="region of interest" description="Disordered" evidence="1">
    <location>
        <begin position="209"/>
        <end position="281"/>
    </location>
</feature>
<comment type="caution">
    <text evidence="2">The sequence shown here is derived from an EMBL/GenBank/DDBJ whole genome shotgun (WGS) entry which is preliminary data.</text>
</comment>
<feature type="compositionally biased region" description="Polar residues" evidence="1">
    <location>
        <begin position="645"/>
        <end position="654"/>
    </location>
</feature>
<feature type="region of interest" description="Disordered" evidence="1">
    <location>
        <begin position="101"/>
        <end position="176"/>
    </location>
</feature>
<feature type="compositionally biased region" description="Low complexity" evidence="1">
    <location>
        <begin position="603"/>
        <end position="622"/>
    </location>
</feature>
<dbReference type="PRINTS" id="PR01217">
    <property type="entry name" value="PRICHEXTENSN"/>
</dbReference>
<evidence type="ECO:0000313" key="2">
    <source>
        <dbReference type="EMBL" id="GLB34482.1"/>
    </source>
</evidence>
<sequence length="818" mass="85788">MSKFSPAFNLGYFQAKINSLDAMLREALTSGREDELKGQYEQAHSFWRELRTLQGQEKDAVGRIVEGSLTASVLPQFISMVNSKTDHVTILKELRRLVPPFEAGGMPPTAFKAKGSDAAAADGRDMDHSKPPAPPSSKPARPSSRSDATKPAPTDVPITKVGPPRKKTAPPAAATATHLASPALHAAPLAAPHPPTRPVSEPASSIRFADLPASETEDWTPDADMGERPTARNPAHKPRKNNAYVEIAVHARPPKRAAEDEDAGPSRKKSKGKGKGKDGVHPWVKVEGQAAPPHPHELMTQSCRDCVKRGWWCLVRKGRVEGACLACQANKRRCSNSAFREKARTVKTEEREVTVPPAKVVRPPSRVKSAKYIEDSDDMGEQREPAPKRQPARQARRQSTAPAQSAVSDGEPPAAGPSTQSARQARRQSIAPAQSGVSDGEPPAAGPSTQSGADKGILTVYDTYRVAAAAISAYDMRISNVEAAATQWREKDESMRQALARSEERERDLRQIIEKLSTTVAGLSASVEGLNGTVQSLTIRCQRLKCSRNLLLQRVRVLEGKRKGVPEADPQSGVETGSMDLEAIAACSDMSMSPAPPSPAPLPTNEAAANPPPASADSSTPAHTEEPTSQQGHPITPSAPVAATTGETSPSSGSAPEPQPEAAAAPPAPAANVQPPAPPADIEAPAPPANVEPPPAPAIVEPPPAPTIEPLPAPASVEPPPVQPAAAKSAPAAPPHIQAPNAIASSSRVTIDALMARENGATLAVPAPPSRRSRSPSPAVPNIGGSRYTLRSMAPESVKTDGGKTGSGGTKPADTGSA</sequence>
<protein>
    <submittedName>
        <fullName evidence="2">Uncharacterized protein</fullName>
    </submittedName>
</protein>
<evidence type="ECO:0000256" key="1">
    <source>
        <dbReference type="SAM" id="MobiDB-lite"/>
    </source>
</evidence>
<name>A0A9P3UIP3_LYOSH</name>
<feature type="compositionally biased region" description="Basic and acidic residues" evidence="1">
    <location>
        <begin position="342"/>
        <end position="353"/>
    </location>
</feature>
<proteinExistence type="predicted"/>
<feature type="region of interest" description="Disordered" evidence="1">
    <location>
        <begin position="763"/>
        <end position="818"/>
    </location>
</feature>
<gene>
    <name evidence="2" type="ORF">LshimejAT787_0200470</name>
</gene>
<organism evidence="2 3">
    <name type="scientific">Lyophyllum shimeji</name>
    <name type="common">Hon-shimeji</name>
    <name type="synonym">Tricholoma shimeji</name>
    <dbReference type="NCBI Taxonomy" id="47721"/>
    <lineage>
        <taxon>Eukaryota</taxon>
        <taxon>Fungi</taxon>
        <taxon>Dikarya</taxon>
        <taxon>Basidiomycota</taxon>
        <taxon>Agaricomycotina</taxon>
        <taxon>Agaricomycetes</taxon>
        <taxon>Agaricomycetidae</taxon>
        <taxon>Agaricales</taxon>
        <taxon>Tricholomatineae</taxon>
        <taxon>Lyophyllaceae</taxon>
        <taxon>Lyophyllum</taxon>
    </lineage>
</organism>
<dbReference type="EMBL" id="BRPK01000002">
    <property type="protein sequence ID" value="GLB34482.1"/>
    <property type="molecule type" value="Genomic_DNA"/>
</dbReference>
<reference evidence="2" key="1">
    <citation type="submission" date="2022-07" db="EMBL/GenBank/DDBJ databases">
        <title>The genome of Lyophyllum shimeji provides insight into the initial evolution of ectomycorrhizal fungal genome.</title>
        <authorList>
            <person name="Kobayashi Y."/>
            <person name="Shibata T."/>
            <person name="Hirakawa H."/>
            <person name="Shigenobu S."/>
            <person name="Nishiyama T."/>
            <person name="Yamada A."/>
            <person name="Hasebe M."/>
            <person name="Kawaguchi M."/>
        </authorList>
    </citation>
    <scope>NUCLEOTIDE SEQUENCE</scope>
    <source>
        <strain evidence="2">AT787</strain>
    </source>
</reference>
<dbReference type="AlphaFoldDB" id="A0A9P3UIP3"/>
<feature type="compositionally biased region" description="Pro residues" evidence="1">
    <location>
        <begin position="675"/>
        <end position="723"/>
    </location>
</feature>
<feature type="region of interest" description="Disordered" evidence="1">
    <location>
        <begin position="589"/>
        <end position="744"/>
    </location>
</feature>
<accession>A0A9P3UIP3</accession>
<evidence type="ECO:0000313" key="3">
    <source>
        <dbReference type="Proteomes" id="UP001063166"/>
    </source>
</evidence>
<dbReference type="Proteomes" id="UP001063166">
    <property type="component" value="Unassembled WGS sequence"/>
</dbReference>
<feature type="compositionally biased region" description="Low complexity" evidence="1">
    <location>
        <begin position="660"/>
        <end position="674"/>
    </location>
</feature>